<accession>A0ABP1CHE4</accession>
<dbReference type="InterPro" id="IPR000330">
    <property type="entry name" value="SNF2_N"/>
</dbReference>
<evidence type="ECO:0000313" key="10">
    <source>
        <dbReference type="Proteomes" id="UP001497453"/>
    </source>
</evidence>
<dbReference type="PANTHER" id="PTHR45623">
    <property type="entry name" value="CHROMODOMAIN-HELICASE-DNA-BINDING PROTEIN 3-RELATED-RELATED"/>
    <property type="match status" value="1"/>
</dbReference>
<dbReference type="InterPro" id="IPR001650">
    <property type="entry name" value="Helicase_C-like"/>
</dbReference>
<dbReference type="PROSITE" id="PS51194">
    <property type="entry name" value="HELICASE_CTER"/>
    <property type="match status" value="1"/>
</dbReference>
<proteinExistence type="predicted"/>
<dbReference type="Pfam" id="PF00271">
    <property type="entry name" value="Helicase_C"/>
    <property type="match status" value="1"/>
</dbReference>
<protein>
    <recommendedName>
        <fullName evidence="11">Chromatin remodeling factor mit1</fullName>
    </recommendedName>
</protein>
<feature type="compositionally biased region" description="Polar residues" evidence="6">
    <location>
        <begin position="1640"/>
        <end position="1659"/>
    </location>
</feature>
<evidence type="ECO:0000256" key="4">
    <source>
        <dbReference type="ARBA" id="ARBA00022840"/>
    </source>
</evidence>
<feature type="region of interest" description="Disordered" evidence="6">
    <location>
        <begin position="1"/>
        <end position="62"/>
    </location>
</feature>
<evidence type="ECO:0008006" key="11">
    <source>
        <dbReference type="Google" id="ProtNLM"/>
    </source>
</evidence>
<reference evidence="10" key="1">
    <citation type="submission" date="2024-04" db="EMBL/GenBank/DDBJ databases">
        <authorList>
            <person name="Shaw F."/>
            <person name="Minotto A."/>
        </authorList>
    </citation>
    <scope>NUCLEOTIDE SEQUENCE [LARGE SCALE GENOMIC DNA]</scope>
</reference>
<evidence type="ECO:0000259" key="7">
    <source>
        <dbReference type="PROSITE" id="PS51192"/>
    </source>
</evidence>
<dbReference type="InterPro" id="IPR016197">
    <property type="entry name" value="Chromo-like_dom_sf"/>
</dbReference>
<dbReference type="PROSITE" id="PS51192">
    <property type="entry name" value="HELICASE_ATP_BIND_1"/>
    <property type="match status" value="1"/>
</dbReference>
<feature type="region of interest" description="Disordered" evidence="6">
    <location>
        <begin position="399"/>
        <end position="428"/>
    </location>
</feature>
<keyword evidence="5" id="KW-0539">Nucleus</keyword>
<feature type="compositionally biased region" description="Low complexity" evidence="6">
    <location>
        <begin position="1703"/>
        <end position="1717"/>
    </location>
</feature>
<evidence type="ECO:0000259" key="8">
    <source>
        <dbReference type="PROSITE" id="PS51194"/>
    </source>
</evidence>
<feature type="region of interest" description="Disordered" evidence="6">
    <location>
        <begin position="1631"/>
        <end position="1689"/>
    </location>
</feature>
<name>A0ABP1CHE4_9APHY</name>
<comment type="subcellular location">
    <subcellularLocation>
        <location evidence="1">Nucleus</location>
    </subcellularLocation>
</comment>
<dbReference type="SUPFAM" id="SSF54160">
    <property type="entry name" value="Chromo domain-like"/>
    <property type="match status" value="1"/>
</dbReference>
<keyword evidence="4" id="KW-0067">ATP-binding</keyword>
<dbReference type="SUPFAM" id="SSF52540">
    <property type="entry name" value="P-loop containing nucleoside triphosphate hydrolases"/>
    <property type="match status" value="2"/>
</dbReference>
<feature type="region of interest" description="Disordered" evidence="6">
    <location>
        <begin position="1703"/>
        <end position="1734"/>
    </location>
</feature>
<feature type="region of interest" description="Disordered" evidence="6">
    <location>
        <begin position="1460"/>
        <end position="1547"/>
    </location>
</feature>
<feature type="compositionally biased region" description="Basic residues" evidence="6">
    <location>
        <begin position="1471"/>
        <end position="1481"/>
    </location>
</feature>
<keyword evidence="10" id="KW-1185">Reference proteome</keyword>
<dbReference type="InterPro" id="IPR027417">
    <property type="entry name" value="P-loop_NTPase"/>
</dbReference>
<dbReference type="Pfam" id="PF00176">
    <property type="entry name" value="SNF2-rel_dom"/>
    <property type="match status" value="1"/>
</dbReference>
<keyword evidence="2" id="KW-0547">Nucleotide-binding</keyword>
<organism evidence="9 10">
    <name type="scientific">Somion occarium</name>
    <dbReference type="NCBI Taxonomy" id="3059160"/>
    <lineage>
        <taxon>Eukaryota</taxon>
        <taxon>Fungi</taxon>
        <taxon>Dikarya</taxon>
        <taxon>Basidiomycota</taxon>
        <taxon>Agaricomycotina</taxon>
        <taxon>Agaricomycetes</taxon>
        <taxon>Polyporales</taxon>
        <taxon>Cerrenaceae</taxon>
        <taxon>Somion</taxon>
    </lineage>
</organism>
<evidence type="ECO:0000256" key="6">
    <source>
        <dbReference type="SAM" id="MobiDB-lite"/>
    </source>
</evidence>
<evidence type="ECO:0000313" key="9">
    <source>
        <dbReference type="EMBL" id="CAL1695100.1"/>
    </source>
</evidence>
<feature type="compositionally biased region" description="Polar residues" evidence="6">
    <location>
        <begin position="30"/>
        <end position="41"/>
    </location>
</feature>
<feature type="region of interest" description="Disordered" evidence="6">
    <location>
        <begin position="659"/>
        <end position="685"/>
    </location>
</feature>
<evidence type="ECO:0000256" key="1">
    <source>
        <dbReference type="ARBA" id="ARBA00004123"/>
    </source>
</evidence>
<keyword evidence="3" id="KW-0378">Hydrolase</keyword>
<feature type="domain" description="Helicase C-terminal" evidence="8">
    <location>
        <begin position="1188"/>
        <end position="1336"/>
    </location>
</feature>
<dbReference type="Proteomes" id="UP001497453">
    <property type="component" value="Chromosome 1"/>
</dbReference>
<feature type="compositionally biased region" description="Polar residues" evidence="6">
    <location>
        <begin position="666"/>
        <end position="676"/>
    </location>
</feature>
<evidence type="ECO:0000256" key="5">
    <source>
        <dbReference type="ARBA" id="ARBA00023242"/>
    </source>
</evidence>
<dbReference type="CDD" id="cd17919">
    <property type="entry name" value="DEXHc_Snf"/>
    <property type="match status" value="1"/>
</dbReference>
<dbReference type="Pfam" id="PF23615">
    <property type="entry name" value="Chromo_MIT1"/>
    <property type="match status" value="1"/>
</dbReference>
<feature type="region of interest" description="Disordered" evidence="6">
    <location>
        <begin position="337"/>
        <end position="356"/>
    </location>
</feature>
<dbReference type="SMART" id="SM00490">
    <property type="entry name" value="HELICc"/>
    <property type="match status" value="1"/>
</dbReference>
<dbReference type="InterPro" id="IPR049730">
    <property type="entry name" value="SNF2/RAD54-like_C"/>
</dbReference>
<dbReference type="InterPro" id="IPR038718">
    <property type="entry name" value="SNF2-like_sf"/>
</dbReference>
<dbReference type="CDD" id="cd18793">
    <property type="entry name" value="SF2_C_SNF"/>
    <property type="match status" value="1"/>
</dbReference>
<evidence type="ECO:0000256" key="3">
    <source>
        <dbReference type="ARBA" id="ARBA00022801"/>
    </source>
</evidence>
<feature type="compositionally biased region" description="Basic and acidic residues" evidence="6">
    <location>
        <begin position="399"/>
        <end position="409"/>
    </location>
</feature>
<dbReference type="InterPro" id="IPR056616">
    <property type="entry name" value="Chromo_MIT1"/>
</dbReference>
<feature type="region of interest" description="Disordered" evidence="6">
    <location>
        <begin position="181"/>
        <end position="251"/>
    </location>
</feature>
<evidence type="ECO:0000256" key="2">
    <source>
        <dbReference type="ARBA" id="ARBA00022741"/>
    </source>
</evidence>
<dbReference type="PANTHER" id="PTHR45623:SF17">
    <property type="entry name" value="CHROMODOMAIN-HELICASE-DNA-BINDING PROTEIN 3-RELATED"/>
    <property type="match status" value="1"/>
</dbReference>
<dbReference type="EMBL" id="OZ037944">
    <property type="protein sequence ID" value="CAL1695100.1"/>
    <property type="molecule type" value="Genomic_DNA"/>
</dbReference>
<dbReference type="SMART" id="SM00487">
    <property type="entry name" value="DEXDc"/>
    <property type="match status" value="1"/>
</dbReference>
<dbReference type="InterPro" id="IPR014001">
    <property type="entry name" value="Helicase_ATP-bd"/>
</dbReference>
<sequence length="1807" mass="203539">MSQGERMPSTPTRVDIPPGSDAPGPPTSPEPSTMASESSATIRIPPVKRPDRRLFIDAPQLPTEQKTEYADLGLAPEDTFRNDIDEVVGEYEEDDELYYYARLSDGVAHKFPARWLRREQPELLAAYERKKARRSLPPFDPSAHYVHPASRVTMILKLGGNRKRGSRSKSIDFEGPLTELDESDFSQDSESSTVAKRRTRRMPTRASKQTSAPLPFSPRKTRSRQVFLSEEEDSDELLIGPTRRSTRSRKSVRDNLEDAYYVEDSDEESDAYAPTTKAKTAKVKKARPKASRPAYGRVRPVADLDYDSDEDAKALRAHRSFCEKCHRQPTHILLAALRKKKGKKKRNEDDDENDEEKLAGLGGWVQCLKCPVAAHWGCLAKTQRDEILKATLERDRAAWRTRQEGKDPSDQLPDDDPEPKKRDGLDPDSTTEFICGSCMKGGVCMACKQVALEPDSLRRLDDATATSVAPKLNGAALENVEMVDGAAEGASDSKTMDVDGIPLPKEPETLLFRCITCKRMAHYEHLPQPDPDEEYSPAELADYYQRTTQWQCADCVSYVYNVEHILAWRPFPENAVEPSRPAGEPPNYKSPLPREYLVKWVSRSYRRTQWVPHMWLVATHPSKLRNFLTGGSHVELLPEPATEEVVDRAADGDSLPAFEAQDEDQTNGTPTVQPSAPSDALPDAERRIRPAWKTVDRVLDILLWYPEKRLRKNKAFGRKVNQADGEEPDEEQERIAQEYDAAFRDGEQPSADLTETVEEWERHKKCKLDENHIGLVVWAFIKWDDLGYEDATWDSPPKDGIPGYIAFQDAFHRFITARSVEVPIRTAKEVQVFDNRPKDGFRSKHAFTTNSMPQLGQSPQLSLMPFQVDGVNWLCNNWWNLQHCILADEMGLGKTVQVVTFIGVIMELQKAFPALVVVPNSTITNWVREFERWAPHLRVCPFYGDAKAREIIKKYELWHTEVSKGTTSAMYHVLVTTYETINGKEFGPVFRQNPRWEVLVVDEGQRLKSDSSLIFRKLKELKTIHRVILTGTPLNNNIRELFNLMNFLNPEEWNDLENLAKEHEVLTDESIKELHNRLRPYFLRRIKSEVLELPPKNEVIVPISMAPLQREVYRSILSQNINLLKTLSMASGPKVNAAAQKTNMNNILMQLRKCLQHPYLVSQDIEPKGLSPQEAHEKLIDASAKLRILRTLLPKLKARGHRVLLFSQFAIALTIIEDFLIGEGMKYLRLDGSTKQVDRQKGMDEFNKPDSDVFIYLLTTRAGGVGINLWSADTVIIFDPDFNPHQAIARAHRYGQKKTCLVFKLMVKDSAEERIMQTGKKKLVLDHLIVQKMDDDDKEDVQSILLFGAQTLFENGEAQASKEIHYSEHDIDNLIDKTEKEGNEVDQSSNKEALFSFAKVWSADKDSLEEMSDETAVQAEQVDSWAQTLERIAAERLQAQEQEATGRGVRRKAAAVFPQTLADLGDTPTKEHKKSKKKGKGKATASDDSDFHAPSLAASDTESQPGSAADEPFLPELPDLSSAKRQKQRSHDRELAPPLTPILSRPSPMPELCGLCGTVHGQDGCYMTESPENLAEYRRILLSHAGDETIEERRAAIAIIDETLYKLGKIHLIYGQPLHIVDVSKYPQPFRRPEPDTTARVPSSFMQNVQTSMQAASRSTTTRPLPKPKKKATGHLAPKPSTSTTPYPAPVPIPKPIAPAPAAVNNAVAGPSSSKRPLSPRPVDSPSKKVKQNGVPRCTICGGRPHAEIKRCPVIQLGNAATTKQEIVRLRQDAANTDLVHDLSKIYHKQKKREALAKPPDVMVLSD</sequence>
<feature type="domain" description="Helicase ATP-binding" evidence="7">
    <location>
        <begin position="875"/>
        <end position="1051"/>
    </location>
</feature>
<dbReference type="Gene3D" id="3.40.50.10810">
    <property type="entry name" value="Tandem AAA-ATPase domain"/>
    <property type="match status" value="1"/>
</dbReference>
<dbReference type="Gene3D" id="3.40.50.300">
    <property type="entry name" value="P-loop containing nucleotide triphosphate hydrolases"/>
    <property type="match status" value="1"/>
</dbReference>
<gene>
    <name evidence="9" type="ORF">GFSPODELE1_LOCUS592</name>
</gene>